<name>A3D1D5_SHEB5</name>
<dbReference type="GO" id="GO:0008948">
    <property type="term" value="F:oxaloacetate decarboxylase activity"/>
    <property type="evidence" value="ECO:0007669"/>
    <property type="project" value="UniProtKB-UniRule"/>
</dbReference>
<evidence type="ECO:0000256" key="7">
    <source>
        <dbReference type="ARBA" id="ARBA00022475"/>
    </source>
</evidence>
<dbReference type="GO" id="GO:0005886">
    <property type="term" value="C:plasma membrane"/>
    <property type="evidence" value="ECO:0007669"/>
    <property type="project" value="UniProtKB-SubCell"/>
</dbReference>
<evidence type="ECO:0000256" key="1">
    <source>
        <dbReference type="ARBA" id="ARBA00001959"/>
    </source>
</evidence>
<keyword evidence="8 16" id="KW-0812">Transmembrane</keyword>
<keyword evidence="6 16" id="KW-0813">Transport</keyword>
<keyword evidence="19" id="KW-1185">Reference proteome</keyword>
<dbReference type="HAMAP" id="MF_00404">
    <property type="entry name" value="OadG"/>
    <property type="match status" value="1"/>
</dbReference>
<dbReference type="InterPro" id="IPR023424">
    <property type="entry name" value="OadG"/>
</dbReference>
<evidence type="ECO:0000256" key="2">
    <source>
        <dbReference type="ARBA" id="ARBA00003002"/>
    </source>
</evidence>
<keyword evidence="11 16" id="KW-0915">Sodium</keyword>
<comment type="catalytic activity">
    <reaction evidence="15 16 17">
        <text>oxaloacetate + 2 Na(+)(in) + H(+) = pyruvate + 2 Na(+)(out) + CO2</text>
        <dbReference type="Rhea" id="RHEA:57724"/>
        <dbReference type="ChEBI" id="CHEBI:15361"/>
        <dbReference type="ChEBI" id="CHEBI:15378"/>
        <dbReference type="ChEBI" id="CHEBI:16452"/>
        <dbReference type="ChEBI" id="CHEBI:16526"/>
        <dbReference type="ChEBI" id="CHEBI:29101"/>
        <dbReference type="EC" id="7.2.4.2"/>
    </reaction>
</comment>
<evidence type="ECO:0000256" key="3">
    <source>
        <dbReference type="ARBA" id="ARBA00004162"/>
    </source>
</evidence>
<evidence type="ECO:0000256" key="4">
    <source>
        <dbReference type="ARBA" id="ARBA00005844"/>
    </source>
</evidence>
<keyword evidence="9 16" id="KW-1278">Translocase</keyword>
<evidence type="ECO:0000256" key="9">
    <source>
        <dbReference type="ARBA" id="ARBA00022967"/>
    </source>
</evidence>
<gene>
    <name evidence="16" type="primary">oadG</name>
    <name evidence="18" type="ordered locus">Sbal_1024</name>
</gene>
<dbReference type="GO" id="GO:0015081">
    <property type="term" value="F:sodium ion transmembrane transporter activity"/>
    <property type="evidence" value="ECO:0007669"/>
    <property type="project" value="UniProtKB-UniRule"/>
</dbReference>
<accession>A3D1D5</accession>
<keyword evidence="7 16" id="KW-1003">Cell membrane</keyword>
<dbReference type="KEGG" id="sbl:Sbal_1024"/>
<organism evidence="18 19">
    <name type="scientific">Shewanella baltica (strain OS155 / ATCC BAA-1091)</name>
    <dbReference type="NCBI Taxonomy" id="325240"/>
    <lineage>
        <taxon>Bacteria</taxon>
        <taxon>Pseudomonadati</taxon>
        <taxon>Pseudomonadota</taxon>
        <taxon>Gammaproteobacteria</taxon>
        <taxon>Alteromonadales</taxon>
        <taxon>Shewanellaceae</taxon>
        <taxon>Shewanella</taxon>
    </lineage>
</organism>
<keyword evidence="12 16" id="KW-0406">Ion transport</keyword>
<comment type="cofactor">
    <cofactor evidence="1 16 17">
        <name>Na(+)</name>
        <dbReference type="ChEBI" id="CHEBI:29101"/>
    </cofactor>
</comment>
<dbReference type="AlphaFoldDB" id="A3D1D5"/>
<comment type="function">
    <text evidence="2 16 17">Catalyzes the decarboxylation of oxaloacetate coupled to Na(+) translocation.</text>
</comment>
<dbReference type="NCBIfam" id="TIGR01195">
    <property type="entry name" value="oadG_fam"/>
    <property type="match status" value="1"/>
</dbReference>
<protein>
    <recommendedName>
        <fullName evidence="16">Probable oxaloacetate decarboxylase gamma chain</fullName>
        <ecNumber evidence="16">7.2.4.2</ecNumber>
    </recommendedName>
</protein>
<keyword evidence="13 16" id="KW-0472">Membrane</keyword>
<evidence type="ECO:0000256" key="5">
    <source>
        <dbReference type="ARBA" id="ARBA00011869"/>
    </source>
</evidence>
<evidence type="ECO:0000256" key="15">
    <source>
        <dbReference type="ARBA" id="ARBA00048176"/>
    </source>
</evidence>
<evidence type="ECO:0000256" key="11">
    <source>
        <dbReference type="ARBA" id="ARBA00023053"/>
    </source>
</evidence>
<evidence type="ECO:0000256" key="17">
    <source>
        <dbReference type="RuleBase" id="RU004278"/>
    </source>
</evidence>
<sequence length="100" mass="10788">MIGIERVRGRGAMEDVTQSLLDAVGIMFLGMGLVYLFLSVLILGIHLVARWCAVDAASARFAKNHAKSQPSVAQSHAKPLDPNVVAAISLAVKQYRSQIK</sequence>
<reference evidence="18 19" key="1">
    <citation type="submission" date="2007-02" db="EMBL/GenBank/DDBJ databases">
        <title>Complete sequence of chromosome of Shewanella baltica OS155.</title>
        <authorList>
            <consortium name="US DOE Joint Genome Institute"/>
            <person name="Copeland A."/>
            <person name="Lucas S."/>
            <person name="Lapidus A."/>
            <person name="Barry K."/>
            <person name="Detter J.C."/>
            <person name="Glavina del Rio T."/>
            <person name="Hammon N."/>
            <person name="Israni S."/>
            <person name="Dalin E."/>
            <person name="Tice H."/>
            <person name="Pitluck S."/>
            <person name="Sims D.R."/>
            <person name="Brettin T."/>
            <person name="Bruce D."/>
            <person name="Han C."/>
            <person name="Tapia R."/>
            <person name="Brainard J."/>
            <person name="Schmutz J."/>
            <person name="Larimer F."/>
            <person name="Land M."/>
            <person name="Hauser L."/>
            <person name="Kyrpides N."/>
            <person name="Mikhailova N."/>
            <person name="Brettar I."/>
            <person name="Klappenbach J."/>
            <person name="Konstantinidis K."/>
            <person name="Rodrigues J."/>
            <person name="Tiedje J."/>
            <person name="Richardson P."/>
        </authorList>
    </citation>
    <scope>NUCLEOTIDE SEQUENCE [LARGE SCALE GENOMIC DNA]</scope>
    <source>
        <strain evidence="19">OS155 / ATCC BAA-1091</strain>
    </source>
</reference>
<dbReference type="Proteomes" id="UP000001557">
    <property type="component" value="Chromosome"/>
</dbReference>
<dbReference type="InterPro" id="IPR005899">
    <property type="entry name" value="Na_pump_deCOase"/>
</dbReference>
<evidence type="ECO:0000313" key="18">
    <source>
        <dbReference type="EMBL" id="ABN60548.1"/>
    </source>
</evidence>
<evidence type="ECO:0000313" key="19">
    <source>
        <dbReference type="Proteomes" id="UP000001557"/>
    </source>
</evidence>
<dbReference type="GO" id="GO:0036376">
    <property type="term" value="P:sodium ion export across plasma membrane"/>
    <property type="evidence" value="ECO:0007669"/>
    <property type="project" value="InterPro"/>
</dbReference>
<evidence type="ECO:0000256" key="8">
    <source>
        <dbReference type="ARBA" id="ARBA00022692"/>
    </source>
</evidence>
<dbReference type="HOGENOM" id="CLU_168750_2_0_6"/>
<comment type="subcellular location">
    <subcellularLocation>
        <location evidence="3 16 17">Cell membrane</location>
        <topology evidence="3 16 17">Single-pass membrane protein</topology>
    </subcellularLocation>
</comment>
<dbReference type="STRING" id="325240.Sbal_1024"/>
<evidence type="ECO:0000256" key="16">
    <source>
        <dbReference type="HAMAP-Rule" id="MF_00404"/>
    </source>
</evidence>
<comment type="subunit">
    <text evidence="5 16">Heterotrimer of an alpha, a beta and a gamma subunit.</text>
</comment>
<keyword evidence="14 16" id="KW-0739">Sodium transport</keyword>
<feature type="transmembrane region" description="Helical" evidence="16 17">
    <location>
        <begin position="20"/>
        <end position="49"/>
    </location>
</feature>
<comment type="similarity">
    <text evidence="4 16 17">Belongs to the OadG family.</text>
</comment>
<proteinExistence type="inferred from homology"/>
<dbReference type="EC" id="7.2.4.2" evidence="16"/>
<dbReference type="EMBL" id="CP000563">
    <property type="protein sequence ID" value="ABN60548.1"/>
    <property type="molecule type" value="Genomic_DNA"/>
</dbReference>
<evidence type="ECO:0000256" key="6">
    <source>
        <dbReference type="ARBA" id="ARBA00022448"/>
    </source>
</evidence>
<dbReference type="Pfam" id="PF04277">
    <property type="entry name" value="OAD_gamma"/>
    <property type="match status" value="1"/>
</dbReference>
<evidence type="ECO:0000256" key="10">
    <source>
        <dbReference type="ARBA" id="ARBA00022989"/>
    </source>
</evidence>
<evidence type="ECO:0000256" key="12">
    <source>
        <dbReference type="ARBA" id="ARBA00023065"/>
    </source>
</evidence>
<evidence type="ECO:0000256" key="13">
    <source>
        <dbReference type="ARBA" id="ARBA00023136"/>
    </source>
</evidence>
<evidence type="ECO:0000256" key="14">
    <source>
        <dbReference type="ARBA" id="ARBA00023201"/>
    </source>
</evidence>
<keyword evidence="10 16" id="KW-1133">Transmembrane helix</keyword>
<dbReference type="GO" id="GO:0015451">
    <property type="term" value="F:decarboxylation-driven active transmembrane transporter activity"/>
    <property type="evidence" value="ECO:0007669"/>
    <property type="project" value="UniProtKB-EC"/>
</dbReference>